<name>A0A4D8Q0N7_AZOBR</name>
<gene>
    <name evidence="1" type="ORF">D3867_15275</name>
</gene>
<organism evidence="1 2">
    <name type="scientific">Azospirillum brasilense</name>
    <dbReference type="NCBI Taxonomy" id="192"/>
    <lineage>
        <taxon>Bacteria</taxon>
        <taxon>Pseudomonadati</taxon>
        <taxon>Pseudomonadota</taxon>
        <taxon>Alphaproteobacteria</taxon>
        <taxon>Rhodospirillales</taxon>
        <taxon>Azospirillaceae</taxon>
        <taxon>Azospirillum</taxon>
    </lineage>
</organism>
<proteinExistence type="predicted"/>
<reference evidence="1 2" key="1">
    <citation type="submission" date="2018-09" db="EMBL/GenBank/DDBJ databases">
        <title>Whole genome based analysis of evolution and adaptive divergence in Indian and Brazilian strains of Azospirillum brasilense.</title>
        <authorList>
            <person name="Singh C."/>
            <person name="Tripathi A.K."/>
        </authorList>
    </citation>
    <scope>NUCLEOTIDE SEQUENCE [LARGE SCALE GENOMIC DNA]</scope>
    <source>
        <strain evidence="1 2">MTCC4036</strain>
        <plasmid evidence="1 2">p1</plasmid>
    </source>
</reference>
<dbReference type="AlphaFoldDB" id="A0A4D8Q0N7"/>
<geneLocation type="plasmid" evidence="1">
    <name>p1</name>
</geneLocation>
<evidence type="ECO:0000313" key="2">
    <source>
        <dbReference type="Proteomes" id="UP000298596"/>
    </source>
</evidence>
<sequence>MPLDSVTPRPPKDIPIIFSEAMVRAQLADLKTQTRRLATSPLAKVQPGDRLWVRENHWLFGRWREDGKTGTGRVRRVFDKIGQTATFEKPGNDNMAYWGGGTGFTWKPAMHMPRWASRITLVVEDVRFQRLQDITEEDARAEGAEPCANGWWFDQSPVLAGCDARGAFYCLWNTLHDKPGERWEDNPEIVALGFAVHRCNIEGLPTQEAAHVT</sequence>
<keyword evidence="1" id="KW-0614">Plasmid</keyword>
<evidence type="ECO:0000313" key="1">
    <source>
        <dbReference type="EMBL" id="QCO03433.1"/>
    </source>
</evidence>
<dbReference type="EMBL" id="CP032331">
    <property type="protein sequence ID" value="QCO03433.1"/>
    <property type="molecule type" value="Genomic_DNA"/>
</dbReference>
<dbReference type="Proteomes" id="UP000298596">
    <property type="component" value="Plasmid p1"/>
</dbReference>
<protein>
    <submittedName>
        <fullName evidence="1">Uncharacterized protein</fullName>
    </submittedName>
</protein>
<accession>A0A4D8Q0N7</accession>